<dbReference type="CDD" id="cd00293">
    <property type="entry name" value="USP-like"/>
    <property type="match status" value="1"/>
</dbReference>
<dbReference type="Proteomes" id="UP000500806">
    <property type="component" value="Chromosome"/>
</dbReference>
<proteinExistence type="predicted"/>
<dbReference type="Gene3D" id="3.40.50.620">
    <property type="entry name" value="HUPs"/>
    <property type="match status" value="1"/>
</dbReference>
<accession>A0A6M9PQT3</accession>
<keyword evidence="3" id="KW-1185">Reference proteome</keyword>
<dbReference type="InterPro" id="IPR006016">
    <property type="entry name" value="UspA"/>
</dbReference>
<name>A0A6M9PQT3_9BURK</name>
<gene>
    <name evidence="2" type="ORF">DCO16_03605</name>
</gene>
<dbReference type="Pfam" id="PF00582">
    <property type="entry name" value="Usp"/>
    <property type="match status" value="1"/>
</dbReference>
<evidence type="ECO:0000313" key="3">
    <source>
        <dbReference type="Proteomes" id="UP000500806"/>
    </source>
</evidence>
<sequence>MPKVKYLQKNQQQFNSKENAMNTIFIPVDGSKNSDLAVKHALNVYGAESDRNFHICNVQPRLFRHISKFLSKQSIDQWHAERASLALASASELLKTHNAQFSSSYVCGSAGDALWNEAMRLKCSRIVIGASKKNSLNRFLENSTTAKLLEISDIPVEVITGDASTPLKRWAVPALSAGAATAVVAIVTN</sequence>
<reference evidence="2 3" key="1">
    <citation type="submission" date="2018-04" db="EMBL/GenBank/DDBJ databases">
        <title>Polynucleobacter sp. LimPoW16 genome.</title>
        <authorList>
            <person name="Hahn M.W."/>
        </authorList>
    </citation>
    <scope>NUCLEOTIDE SEQUENCE [LARGE SCALE GENOMIC DNA]</scope>
    <source>
        <strain evidence="2 3">LimPoW16</strain>
    </source>
</reference>
<dbReference type="InterPro" id="IPR014729">
    <property type="entry name" value="Rossmann-like_a/b/a_fold"/>
</dbReference>
<dbReference type="KEGG" id="pani:DCO16_03605"/>
<protein>
    <recommendedName>
        <fullName evidence="1">UspA domain-containing protein</fullName>
    </recommendedName>
</protein>
<organism evidence="2 3">
    <name type="scientific">Polynucleobacter antarcticus</name>
    <dbReference type="NCBI Taxonomy" id="1743162"/>
    <lineage>
        <taxon>Bacteria</taxon>
        <taxon>Pseudomonadati</taxon>
        <taxon>Pseudomonadota</taxon>
        <taxon>Betaproteobacteria</taxon>
        <taxon>Burkholderiales</taxon>
        <taxon>Burkholderiaceae</taxon>
        <taxon>Polynucleobacter</taxon>
    </lineage>
</organism>
<dbReference type="EMBL" id="CP028941">
    <property type="protein sequence ID" value="QKM62242.1"/>
    <property type="molecule type" value="Genomic_DNA"/>
</dbReference>
<dbReference type="AlphaFoldDB" id="A0A6M9PQT3"/>
<dbReference type="SUPFAM" id="SSF52402">
    <property type="entry name" value="Adenine nucleotide alpha hydrolases-like"/>
    <property type="match status" value="1"/>
</dbReference>
<evidence type="ECO:0000313" key="2">
    <source>
        <dbReference type="EMBL" id="QKM62242.1"/>
    </source>
</evidence>
<evidence type="ECO:0000259" key="1">
    <source>
        <dbReference type="Pfam" id="PF00582"/>
    </source>
</evidence>
<feature type="domain" description="UspA" evidence="1">
    <location>
        <begin position="22"/>
        <end position="158"/>
    </location>
</feature>